<sequence>MTGLLGIMLAAVAALTVSSRPRMAVILVVPFVLICGFQTWGLAVGLGVNPKDTVSQFSYYAVQLIILVLALVAADQIRIYRLWRGWFVSAPAAKPVAGSRPDSRSRVSIGLGMNLLLCVVVGTVDYLLNSSAARQSGEGVPPIAGVVGIVLLPLAILVFGSLNLLRSGRTKRA</sequence>
<evidence type="ECO:0000313" key="3">
    <source>
        <dbReference type="Proteomes" id="UP000247832"/>
    </source>
</evidence>
<dbReference type="EMBL" id="QJVD01000043">
    <property type="protein sequence ID" value="PYI64674.1"/>
    <property type="molecule type" value="Genomic_DNA"/>
</dbReference>
<gene>
    <name evidence="2" type="ORF">CVV68_21275</name>
</gene>
<feature type="transmembrane region" description="Helical" evidence="1">
    <location>
        <begin position="109"/>
        <end position="128"/>
    </location>
</feature>
<feature type="transmembrane region" description="Helical" evidence="1">
    <location>
        <begin position="140"/>
        <end position="165"/>
    </location>
</feature>
<dbReference type="Proteomes" id="UP000247832">
    <property type="component" value="Unassembled WGS sequence"/>
</dbReference>
<keyword evidence="3" id="KW-1185">Reference proteome</keyword>
<dbReference type="RefSeq" id="WP_110503001.1">
    <property type="nucleotide sequence ID" value="NZ_QJVD01000043.1"/>
</dbReference>
<reference evidence="2 3" key="1">
    <citation type="submission" date="2018-05" db="EMBL/GenBank/DDBJ databases">
        <title>Genetic diversity of glacier-inhabiting Cryobacterium bacteria in China and description of Cryobacterium mengkeensis sp. nov. and Arthrobacter glacialis sp. nov.</title>
        <authorList>
            <person name="Liu Q."/>
            <person name="Xin Y.-H."/>
        </authorList>
    </citation>
    <scope>NUCLEOTIDE SEQUENCE [LARGE SCALE GENOMIC DNA]</scope>
    <source>
        <strain evidence="2 3">LI2</strain>
    </source>
</reference>
<proteinExistence type="predicted"/>
<comment type="caution">
    <text evidence="2">The sequence shown here is derived from an EMBL/GenBank/DDBJ whole genome shotgun (WGS) entry which is preliminary data.</text>
</comment>
<dbReference type="AlphaFoldDB" id="A0A2V5L3I1"/>
<evidence type="ECO:0000313" key="2">
    <source>
        <dbReference type="EMBL" id="PYI64674.1"/>
    </source>
</evidence>
<organism evidence="2 3">
    <name type="scientific">Arthrobacter livingstonensis</name>
    <dbReference type="NCBI Taxonomy" id="670078"/>
    <lineage>
        <taxon>Bacteria</taxon>
        <taxon>Bacillati</taxon>
        <taxon>Actinomycetota</taxon>
        <taxon>Actinomycetes</taxon>
        <taxon>Micrococcales</taxon>
        <taxon>Micrococcaceae</taxon>
        <taxon>Arthrobacter</taxon>
    </lineage>
</organism>
<keyword evidence="1" id="KW-1133">Transmembrane helix</keyword>
<keyword evidence="1" id="KW-0472">Membrane</keyword>
<accession>A0A2V5L3I1</accession>
<evidence type="ECO:0000256" key="1">
    <source>
        <dbReference type="SAM" id="Phobius"/>
    </source>
</evidence>
<feature type="transmembrane region" description="Helical" evidence="1">
    <location>
        <begin position="57"/>
        <end position="74"/>
    </location>
</feature>
<keyword evidence="1" id="KW-0812">Transmembrane</keyword>
<protein>
    <submittedName>
        <fullName evidence="2">Uncharacterized protein</fullName>
    </submittedName>
</protein>
<name>A0A2V5L3I1_9MICC</name>